<feature type="transmembrane region" description="Helical" evidence="1">
    <location>
        <begin position="58"/>
        <end position="81"/>
    </location>
</feature>
<keyword evidence="1" id="KW-1133">Transmembrane helix</keyword>
<keyword evidence="1" id="KW-0472">Membrane</keyword>
<dbReference type="EMBL" id="JAXABG010000002">
    <property type="protein sequence ID" value="MDX7081726.1"/>
    <property type="molecule type" value="Genomic_DNA"/>
</dbReference>
<feature type="transmembrane region" description="Helical" evidence="1">
    <location>
        <begin position="28"/>
        <end position="52"/>
    </location>
</feature>
<protein>
    <submittedName>
        <fullName evidence="2">Uncharacterized protein</fullName>
    </submittedName>
</protein>
<organism evidence="2 3">
    <name type="scientific">Serratia marcescens</name>
    <dbReference type="NCBI Taxonomy" id="615"/>
    <lineage>
        <taxon>Bacteria</taxon>
        <taxon>Pseudomonadati</taxon>
        <taxon>Pseudomonadota</taxon>
        <taxon>Gammaproteobacteria</taxon>
        <taxon>Enterobacterales</taxon>
        <taxon>Yersiniaceae</taxon>
        <taxon>Serratia</taxon>
    </lineage>
</organism>
<proteinExistence type="predicted"/>
<comment type="caution">
    <text evidence="2">The sequence shown here is derived from an EMBL/GenBank/DDBJ whole genome shotgun (WGS) entry which is preliminary data.</text>
</comment>
<evidence type="ECO:0000256" key="1">
    <source>
        <dbReference type="SAM" id="Phobius"/>
    </source>
</evidence>
<evidence type="ECO:0000313" key="3">
    <source>
        <dbReference type="Proteomes" id="UP001275057"/>
    </source>
</evidence>
<evidence type="ECO:0000313" key="2">
    <source>
        <dbReference type="EMBL" id="MDX7081726.1"/>
    </source>
</evidence>
<sequence length="279" mass="31222">MSEPAPPVPVQAAQVCPPPSWRQRIGEVALTAVISAALTCLMLLVVALLFGLKESGSAADWLAVVTNGIVAVGAVGAFVVARRWLPQLTTQEGYKEAIQLVNKHYIWLGHQNSLLKDAGWAMTRFNELQADFNAYDYDAYQKAIAPLATSVNKEKLRKDEMERIAFRLNTYGLQFSDQYKTRLEQLEGAFQNTVHAAATLRSHLQTDLNIQHRYHSLHSTNLQIVGTVSDLHDERVALKTDVDQAYKALETLWNQMASDHASIFNHKPAIGDLFVVRRW</sequence>
<reference evidence="2 3" key="1">
    <citation type="submission" date="2023-11" db="EMBL/GenBank/DDBJ databases">
        <title>Detection of rare carbapenemases in Enterobacterales - comparison of two colorimetric and two CIM-based carbapenemase assays.</title>
        <authorList>
            <person name="Schaffarczyk L."/>
            <person name="Noster J."/>
            <person name="Stelzer Y."/>
            <person name="Sattler J."/>
            <person name="Gatermann S."/>
            <person name="Hamprecht A."/>
        </authorList>
    </citation>
    <scope>NUCLEOTIDE SEQUENCE [LARGE SCALE GENOMIC DNA]</scope>
    <source>
        <strain evidence="2 3">CIM-Carb-136</strain>
    </source>
</reference>
<gene>
    <name evidence="2" type="ORF">SJ435_04925</name>
</gene>
<accession>A0ABD5ICK9</accession>
<dbReference type="RefSeq" id="WP_319856808.1">
    <property type="nucleotide sequence ID" value="NZ_JAXABG010000002.1"/>
</dbReference>
<dbReference type="AlphaFoldDB" id="A0ABD5ICK9"/>
<name>A0ABD5ICK9_SERMA</name>
<dbReference type="Proteomes" id="UP001275057">
    <property type="component" value="Unassembled WGS sequence"/>
</dbReference>
<keyword evidence="1" id="KW-0812">Transmembrane</keyword>